<dbReference type="Proteomes" id="UP000437862">
    <property type="component" value="Chromosome"/>
</dbReference>
<keyword evidence="5" id="KW-1185">Reference proteome</keyword>
<evidence type="ECO:0000313" key="5">
    <source>
        <dbReference type="Proteomes" id="UP000437862"/>
    </source>
</evidence>
<gene>
    <name evidence="2" type="ORF">GO485_20580</name>
    <name evidence="3" type="ORF">IP92_00134</name>
</gene>
<feature type="transmembrane region" description="Helical" evidence="1">
    <location>
        <begin position="128"/>
        <end position="146"/>
    </location>
</feature>
<keyword evidence="1" id="KW-1133">Transmembrane helix</keyword>
<evidence type="ECO:0000313" key="2">
    <source>
        <dbReference type="EMBL" id="QGZ41217.1"/>
    </source>
</evidence>
<reference evidence="3" key="2">
    <citation type="submission" date="2019-07" db="EMBL/GenBank/DDBJ databases">
        <authorList>
            <person name="Whitman W."/>
            <person name="Huntemann M."/>
            <person name="Clum A."/>
            <person name="Pillay M."/>
            <person name="Palaniappan K."/>
            <person name="Varghese N."/>
            <person name="Mikhailova N."/>
            <person name="Stamatis D."/>
            <person name="Reddy T."/>
            <person name="Daum C."/>
            <person name="Shapiro N."/>
            <person name="Ivanova N."/>
            <person name="Kyrpides N."/>
            <person name="Woyke T."/>
        </authorList>
    </citation>
    <scope>NUCLEOTIDE SEQUENCE</scope>
    <source>
        <strain evidence="3">CGMCC 1.10685</strain>
    </source>
</reference>
<accession>A0A562Q356</accession>
<dbReference type="EMBL" id="CP046904">
    <property type="protein sequence ID" value="QGZ41217.1"/>
    <property type="molecule type" value="Genomic_DNA"/>
</dbReference>
<evidence type="ECO:0000313" key="4">
    <source>
        <dbReference type="Proteomes" id="UP000315112"/>
    </source>
</evidence>
<reference evidence="3 4" key="1">
    <citation type="journal article" date="2015" name="Stand. Genomic Sci.">
        <title>Genomic Encyclopedia of Bacterial and Archaeal Type Strains, Phase III: the genomes of soil and plant-associated and newly described type strains.</title>
        <authorList>
            <person name="Whitman W.B."/>
            <person name="Woyke T."/>
            <person name="Klenk H.P."/>
            <person name="Zhou Y."/>
            <person name="Lilburn T.G."/>
            <person name="Beck B.J."/>
            <person name="De Vos P."/>
            <person name="Vandamme P."/>
            <person name="Eisen J.A."/>
            <person name="Garrity G."/>
            <person name="Hugenholtz P."/>
            <person name="Kyrpides N.C."/>
        </authorList>
    </citation>
    <scope>NUCLEOTIDE SEQUENCE [LARGE SCALE GENOMIC DNA]</scope>
    <source>
        <strain evidence="3 4">CGMCC 1.10685</strain>
    </source>
</reference>
<feature type="transmembrane region" description="Helical" evidence="1">
    <location>
        <begin position="153"/>
        <end position="169"/>
    </location>
</feature>
<feature type="transmembrane region" description="Helical" evidence="1">
    <location>
        <begin position="58"/>
        <end position="79"/>
    </location>
</feature>
<feature type="transmembrane region" description="Helical" evidence="1">
    <location>
        <begin position="91"/>
        <end position="122"/>
    </location>
</feature>
<protein>
    <submittedName>
        <fullName evidence="3">Uncharacterized protein</fullName>
    </submittedName>
</protein>
<feature type="transmembrane region" description="Helical" evidence="1">
    <location>
        <begin position="6"/>
        <end position="29"/>
    </location>
</feature>
<proteinExistence type="predicted"/>
<dbReference type="Proteomes" id="UP000315112">
    <property type="component" value="Unassembled WGS sequence"/>
</dbReference>
<sequence>MNLPDLALQIAYGRVAWALVAAALLLALLPQPSRRTIAGIGLASLVLMALPGPASPAYWLVLAFQFPSGVALGCALLALADRWRGRAVAPLLPPAFALAIVAAGTLLYLDAFGVVALGLYYAGFGGTGAPLLSCAAIVACGAAVIYGWGRHGAAALVAGLLLYALPRLPTGNLWDALLDPLLWTWALISAGAAAVRYVAAWRARAVPAAVQAEPASVPVAAIEQLQTARE</sequence>
<dbReference type="OrthoDB" id="8907702at2"/>
<evidence type="ECO:0000313" key="3">
    <source>
        <dbReference type="EMBL" id="TWI51151.1"/>
    </source>
</evidence>
<name>A0A562Q356_9BURK</name>
<dbReference type="AlphaFoldDB" id="A0A562Q356"/>
<feature type="transmembrane region" description="Helical" evidence="1">
    <location>
        <begin position="181"/>
        <end position="199"/>
    </location>
</feature>
<dbReference type="EMBL" id="VLKW01000001">
    <property type="protein sequence ID" value="TWI51151.1"/>
    <property type="molecule type" value="Genomic_DNA"/>
</dbReference>
<reference evidence="2 5" key="3">
    <citation type="submission" date="2019-12" db="EMBL/GenBank/DDBJ databases">
        <title>Draft Genome Sequences of Six Type Strains of the Genus Massilia.</title>
        <authorList>
            <person name="Miess H."/>
            <person name="Frediansyah A."/>
            <person name="Goeker M."/>
            <person name="Gross H."/>
        </authorList>
    </citation>
    <scope>NUCLEOTIDE SEQUENCE [LARGE SCALE GENOMIC DNA]</scope>
    <source>
        <strain evidence="2 5">DSM 26639</strain>
    </source>
</reference>
<organism evidence="3 4">
    <name type="scientific">Pseudoduganella flava</name>
    <dbReference type="NCBI Taxonomy" id="871742"/>
    <lineage>
        <taxon>Bacteria</taxon>
        <taxon>Pseudomonadati</taxon>
        <taxon>Pseudomonadota</taxon>
        <taxon>Betaproteobacteria</taxon>
        <taxon>Burkholderiales</taxon>
        <taxon>Oxalobacteraceae</taxon>
        <taxon>Telluria group</taxon>
        <taxon>Pseudoduganella</taxon>
    </lineage>
</organism>
<keyword evidence="1" id="KW-0472">Membrane</keyword>
<evidence type="ECO:0000256" key="1">
    <source>
        <dbReference type="SAM" id="Phobius"/>
    </source>
</evidence>
<feature type="transmembrane region" description="Helical" evidence="1">
    <location>
        <begin position="36"/>
        <end position="52"/>
    </location>
</feature>
<keyword evidence="1" id="KW-0812">Transmembrane</keyword>
<dbReference type="RefSeq" id="WP_145872606.1">
    <property type="nucleotide sequence ID" value="NZ_CP046904.1"/>
</dbReference>